<gene>
    <name evidence="3" type="ORF">COU31_05095</name>
</gene>
<comment type="caution">
    <text evidence="3">The sequence shown here is derived from an EMBL/GenBank/DDBJ whole genome shotgun (WGS) entry which is preliminary data.</text>
</comment>
<reference evidence="4" key="1">
    <citation type="submission" date="2017-09" db="EMBL/GenBank/DDBJ databases">
        <title>Depth-based differentiation of microbial function through sediment-hosted aquifers and enrichment of novel symbionts in the deep terrestrial subsurface.</title>
        <authorList>
            <person name="Probst A.J."/>
            <person name="Ladd B."/>
            <person name="Jarett J.K."/>
            <person name="Geller-Mcgrath D.E."/>
            <person name="Sieber C.M.K."/>
            <person name="Emerson J.B."/>
            <person name="Anantharaman K."/>
            <person name="Thomas B.C."/>
            <person name="Malmstrom R."/>
            <person name="Stieglmeier M."/>
            <person name="Klingl A."/>
            <person name="Woyke T."/>
            <person name="Ryan C.M."/>
            <person name="Banfield J.F."/>
        </authorList>
    </citation>
    <scope>NUCLEOTIDE SEQUENCE [LARGE SCALE GENOMIC DNA]</scope>
</reference>
<evidence type="ECO:0000313" key="3">
    <source>
        <dbReference type="EMBL" id="PIT87033.1"/>
    </source>
</evidence>
<keyword evidence="1" id="KW-0472">Membrane</keyword>
<feature type="transmembrane region" description="Helical" evidence="1">
    <location>
        <begin position="127"/>
        <end position="144"/>
    </location>
</feature>
<proteinExistence type="predicted"/>
<keyword evidence="1" id="KW-0812">Transmembrane</keyword>
<dbReference type="Proteomes" id="UP000231183">
    <property type="component" value="Unassembled WGS sequence"/>
</dbReference>
<feature type="chain" id="PRO_5014999289" evidence="2">
    <location>
        <begin position="22"/>
        <end position="266"/>
    </location>
</feature>
<feature type="signal peptide" evidence="2">
    <location>
        <begin position="1"/>
        <end position="21"/>
    </location>
</feature>
<evidence type="ECO:0000256" key="2">
    <source>
        <dbReference type="SAM" id="SignalP"/>
    </source>
</evidence>
<accession>A0A2M6W2K9</accession>
<evidence type="ECO:0000313" key="4">
    <source>
        <dbReference type="Proteomes" id="UP000231183"/>
    </source>
</evidence>
<name>A0A2M6W2K9_9BACT</name>
<organism evidence="3 4">
    <name type="scientific">Candidatus Magasanikbacteria bacterium CG10_big_fil_rev_8_21_14_0_10_40_10</name>
    <dbReference type="NCBI Taxonomy" id="1974648"/>
    <lineage>
        <taxon>Bacteria</taxon>
        <taxon>Candidatus Magasanikiibacteriota</taxon>
    </lineage>
</organism>
<dbReference type="EMBL" id="PFBX01000055">
    <property type="protein sequence ID" value="PIT87033.1"/>
    <property type="molecule type" value="Genomic_DNA"/>
</dbReference>
<evidence type="ECO:0000256" key="1">
    <source>
        <dbReference type="SAM" id="Phobius"/>
    </source>
</evidence>
<feature type="transmembrane region" description="Helical" evidence="1">
    <location>
        <begin position="87"/>
        <end position="106"/>
    </location>
</feature>
<dbReference type="InterPro" id="IPR043993">
    <property type="entry name" value="T4SS_pilin"/>
</dbReference>
<sequence length="266" mass="27084">MKKIIIFMVMAMMLSPIVVLAQASTNATPVTGANTTALPSATVVGGSSAADTSKGLGSALGNLKSATLGSGLEADFSVTVSGVVKTALSLVGTIFLVLMVYSGILWMTASGKEEQVEKAGKIIKTSIIGLFVVMSAYAITYFITTNLGAGTSSSSSTSGSTSGYVTPTQCAKLGGSCNKFNEVTNEACPTGGTDKFGFTGTNFGLCSKIEACCEATEEAGSGKYRCETLMQGKCVGGTSGCPTGMTQSGECEAGTWDDYCCIYPSI</sequence>
<dbReference type="Pfam" id="PF18895">
    <property type="entry name" value="T4SS_pilin"/>
    <property type="match status" value="1"/>
</dbReference>
<keyword evidence="1" id="KW-1133">Transmembrane helix</keyword>
<keyword evidence="2" id="KW-0732">Signal</keyword>
<protein>
    <submittedName>
        <fullName evidence="3">Uncharacterized protein</fullName>
    </submittedName>
</protein>
<dbReference type="AlphaFoldDB" id="A0A2M6W2K9"/>